<dbReference type="Proteomes" id="UP000237105">
    <property type="component" value="Unassembled WGS sequence"/>
</dbReference>
<evidence type="ECO:0000313" key="2">
    <source>
        <dbReference type="Proteomes" id="UP000237105"/>
    </source>
</evidence>
<reference evidence="2" key="1">
    <citation type="submission" date="2016-06" db="EMBL/GenBank/DDBJ databases">
        <title>Parallel loss of symbiosis genes in relatives of nitrogen-fixing non-legume Parasponia.</title>
        <authorList>
            <person name="Van Velzen R."/>
            <person name="Holmer R."/>
            <person name="Bu F."/>
            <person name="Rutten L."/>
            <person name="Van Zeijl A."/>
            <person name="Liu W."/>
            <person name="Santuari L."/>
            <person name="Cao Q."/>
            <person name="Sharma T."/>
            <person name="Shen D."/>
            <person name="Roswanjaya Y."/>
            <person name="Wardhani T."/>
            <person name="Kalhor M.S."/>
            <person name="Jansen J."/>
            <person name="Van den Hoogen J."/>
            <person name="Gungor B."/>
            <person name="Hartog M."/>
            <person name="Hontelez J."/>
            <person name="Verver J."/>
            <person name="Yang W.-C."/>
            <person name="Schijlen E."/>
            <person name="Repin R."/>
            <person name="Schilthuizen M."/>
            <person name="Schranz E."/>
            <person name="Heidstra R."/>
            <person name="Miyata K."/>
            <person name="Fedorova E."/>
            <person name="Kohlen W."/>
            <person name="Bisseling T."/>
            <person name="Smit S."/>
            <person name="Geurts R."/>
        </authorList>
    </citation>
    <scope>NUCLEOTIDE SEQUENCE [LARGE SCALE GENOMIC DNA]</scope>
    <source>
        <strain evidence="2">cv. WU1-14</strain>
    </source>
</reference>
<organism evidence="1 2">
    <name type="scientific">Parasponia andersonii</name>
    <name type="common">Sponia andersonii</name>
    <dbReference type="NCBI Taxonomy" id="3476"/>
    <lineage>
        <taxon>Eukaryota</taxon>
        <taxon>Viridiplantae</taxon>
        <taxon>Streptophyta</taxon>
        <taxon>Embryophyta</taxon>
        <taxon>Tracheophyta</taxon>
        <taxon>Spermatophyta</taxon>
        <taxon>Magnoliopsida</taxon>
        <taxon>eudicotyledons</taxon>
        <taxon>Gunneridae</taxon>
        <taxon>Pentapetalae</taxon>
        <taxon>rosids</taxon>
        <taxon>fabids</taxon>
        <taxon>Rosales</taxon>
        <taxon>Cannabaceae</taxon>
        <taxon>Parasponia</taxon>
    </lineage>
</organism>
<keyword evidence="2" id="KW-1185">Reference proteome</keyword>
<comment type="caution">
    <text evidence="1">The sequence shown here is derived from an EMBL/GenBank/DDBJ whole genome shotgun (WGS) entry which is preliminary data.</text>
</comment>
<dbReference type="EMBL" id="JXTB01000266">
    <property type="protein sequence ID" value="PON49148.1"/>
    <property type="molecule type" value="Genomic_DNA"/>
</dbReference>
<name>A0A2P5BK32_PARAD</name>
<evidence type="ECO:0000313" key="1">
    <source>
        <dbReference type="EMBL" id="PON49148.1"/>
    </source>
</evidence>
<accession>A0A2P5BK32</accession>
<gene>
    <name evidence="1" type="ORF">PanWU01x14_232340</name>
</gene>
<dbReference type="AlphaFoldDB" id="A0A2P5BK32"/>
<protein>
    <submittedName>
        <fullName evidence="1">Uncharacterized protein</fullName>
    </submittedName>
</protein>
<proteinExistence type="predicted"/>
<sequence>MAKTTYVNLKLGQMRSKPPKFRKWTALSWMISFVLVLSVVSFLGNLSSASLYLLTDPFAKPRCCWKVKQTLLFTQILLQEKILNFTLQAHSLTHSLEAMLLSLFSSLLEALLLT</sequence>